<protein>
    <submittedName>
        <fullName evidence="2">Uncharacterized protein</fullName>
    </submittedName>
</protein>
<dbReference type="AlphaFoldDB" id="A0A0E0D6H9"/>
<name>A0A0E0D6H9_9ORYZ</name>
<evidence type="ECO:0000313" key="2">
    <source>
        <dbReference type="EnsemblPlants" id="OMERI03G30410.1"/>
    </source>
</evidence>
<keyword evidence="3" id="KW-1185">Reference proteome</keyword>
<feature type="compositionally biased region" description="Pro residues" evidence="1">
    <location>
        <begin position="57"/>
        <end position="67"/>
    </location>
</feature>
<dbReference type="Gramene" id="OMERI03G30410.1">
    <property type="protein sequence ID" value="OMERI03G30410.1"/>
    <property type="gene ID" value="OMERI03G30410"/>
</dbReference>
<dbReference type="STRING" id="40149.A0A0E0D6H9"/>
<feature type="region of interest" description="Disordered" evidence="1">
    <location>
        <begin position="36"/>
        <end position="134"/>
    </location>
</feature>
<reference evidence="2" key="1">
    <citation type="submission" date="2015-04" db="UniProtKB">
        <authorList>
            <consortium name="EnsemblPlants"/>
        </authorList>
    </citation>
    <scope>IDENTIFICATION</scope>
</reference>
<accession>A0A0E0D6H9</accession>
<organism evidence="2">
    <name type="scientific">Oryza meridionalis</name>
    <dbReference type="NCBI Taxonomy" id="40149"/>
    <lineage>
        <taxon>Eukaryota</taxon>
        <taxon>Viridiplantae</taxon>
        <taxon>Streptophyta</taxon>
        <taxon>Embryophyta</taxon>
        <taxon>Tracheophyta</taxon>
        <taxon>Spermatophyta</taxon>
        <taxon>Magnoliopsida</taxon>
        <taxon>Liliopsida</taxon>
        <taxon>Poales</taxon>
        <taxon>Poaceae</taxon>
        <taxon>BOP clade</taxon>
        <taxon>Oryzoideae</taxon>
        <taxon>Oryzeae</taxon>
        <taxon>Oryzinae</taxon>
        <taxon>Oryza</taxon>
    </lineage>
</organism>
<dbReference type="EnsemblPlants" id="OMERI03G30410.1">
    <property type="protein sequence ID" value="OMERI03G30410.1"/>
    <property type="gene ID" value="OMERI03G30410"/>
</dbReference>
<evidence type="ECO:0000313" key="3">
    <source>
        <dbReference type="Proteomes" id="UP000008021"/>
    </source>
</evidence>
<reference evidence="2" key="2">
    <citation type="submission" date="2018-05" db="EMBL/GenBank/DDBJ databases">
        <title>OmerRS3 (Oryza meridionalis Reference Sequence Version 3).</title>
        <authorList>
            <person name="Zhang J."/>
            <person name="Kudrna D."/>
            <person name="Lee S."/>
            <person name="Talag J."/>
            <person name="Welchert J."/>
            <person name="Wing R.A."/>
        </authorList>
    </citation>
    <scope>NUCLEOTIDE SEQUENCE [LARGE SCALE GENOMIC DNA]</scope>
    <source>
        <strain evidence="2">cv. OR44</strain>
    </source>
</reference>
<proteinExistence type="predicted"/>
<evidence type="ECO:0000256" key="1">
    <source>
        <dbReference type="SAM" id="MobiDB-lite"/>
    </source>
</evidence>
<feature type="compositionally biased region" description="Low complexity" evidence="1">
    <location>
        <begin position="47"/>
        <end position="56"/>
    </location>
</feature>
<sequence length="379" mass="41418">MSAHYAFGLQEDDAIIERRLLTRTTTTRIAARSLCLGGDAGGETSRAAPVPLLPSHASPPPEPPPAKPGGCKGRRRRGSLSLHRSQWSWTGRQQDGAARRRQRGRTDDGNQIRYPHGRICCSGRQRPGSASRGVGGVEVAASAAGGRQGGLGGVELAAGQTTRRHDRGCGDKRRAWPDLAERLAAALAAVVHLRRRWMAMVAAAAGRRRLRQLLRWLAIAATAEAAVVAATAEAAATARWRRRLRQLQLWWRLHAVSTVDEGEEARRPRTTSRGHGRRLHLAGIAAFGGGWRSVTLSGGRSGASLLLHLCLGAVGKAVVDANLRKKESFNELQYEIQRQILQAQTDIEDLRSLIFIDEDRKLNTFESREHTAIIYSLRP</sequence>
<dbReference type="HOGENOM" id="CLU_730324_0_0_1"/>
<dbReference type="Proteomes" id="UP000008021">
    <property type="component" value="Chromosome 3"/>
</dbReference>